<sequence length="211" mass="24190">MTTEEHFIYNYREAFIRAVRVIKTADLPLLLEQGEVSAELIGAIMLDELQRRDWLDHIQDIESRFLNSYTRPLKNMGRWLLSRMLKPIDDISLGPAQMKPSVIEDLIQEKLVAKPENWDNQKIDISIKWLLDPQKSAELIGARLEQIVRHWAKGGVDISNKPEILGTLYSIGLVGRAGVNNNPQANERGERIANELRKKVRQILVEGELMS</sequence>
<reference evidence="1 2" key="1">
    <citation type="journal article" date="2014" name="ISME J.">
        <title>Ecophysiology of Thioploca ingrica as revealed by the complete genome sequence supplemented with proteomic evidence.</title>
        <authorList>
            <person name="Kojima H."/>
            <person name="Ogura Y."/>
            <person name="Yamamoto N."/>
            <person name="Togashi T."/>
            <person name="Mori H."/>
            <person name="Watanabe T."/>
            <person name="Nemoto F."/>
            <person name="Kurokawa K."/>
            <person name="Hayashi T."/>
            <person name="Fukui M."/>
        </authorList>
    </citation>
    <scope>NUCLEOTIDE SEQUENCE [LARGE SCALE GENOMIC DNA]</scope>
</reference>
<dbReference type="HOGENOM" id="CLU_1304399_0_0_6"/>
<gene>
    <name evidence="1" type="ORF">THII_1753</name>
</gene>
<proteinExistence type="predicted"/>
<evidence type="ECO:0000313" key="2">
    <source>
        <dbReference type="Proteomes" id="UP000031623"/>
    </source>
</evidence>
<organism evidence="1 2">
    <name type="scientific">Thioploca ingrica</name>
    <dbReference type="NCBI Taxonomy" id="40754"/>
    <lineage>
        <taxon>Bacteria</taxon>
        <taxon>Pseudomonadati</taxon>
        <taxon>Pseudomonadota</taxon>
        <taxon>Gammaproteobacteria</taxon>
        <taxon>Thiotrichales</taxon>
        <taxon>Thiotrichaceae</taxon>
        <taxon>Thioploca</taxon>
    </lineage>
</organism>
<protein>
    <submittedName>
        <fullName evidence="1">Uncharacterized protein</fullName>
    </submittedName>
</protein>
<name>A0A090ALN6_9GAMM</name>
<dbReference type="OrthoDB" id="71240at2"/>
<evidence type="ECO:0000313" key="1">
    <source>
        <dbReference type="EMBL" id="BAP56050.1"/>
    </source>
</evidence>
<dbReference type="AlphaFoldDB" id="A0A090ALN6"/>
<dbReference type="Proteomes" id="UP000031623">
    <property type="component" value="Chromosome"/>
</dbReference>
<dbReference type="KEGG" id="tig:THII_1753"/>
<dbReference type="EMBL" id="AP014633">
    <property type="protein sequence ID" value="BAP56050.1"/>
    <property type="molecule type" value="Genomic_DNA"/>
</dbReference>
<accession>A0A090ALN6</accession>
<keyword evidence="2" id="KW-1185">Reference proteome</keyword>